<dbReference type="RefSeq" id="WP_144811470.1">
    <property type="nucleotide sequence ID" value="NZ_VLKP01000001.1"/>
</dbReference>
<feature type="transmembrane region" description="Helical" evidence="1">
    <location>
        <begin position="24"/>
        <end position="43"/>
    </location>
</feature>
<proteinExistence type="predicted"/>
<gene>
    <name evidence="2" type="ORF">IP93_00454</name>
</gene>
<keyword evidence="1" id="KW-0472">Membrane</keyword>
<comment type="caution">
    <text evidence="2">The sequence shown here is derived from an EMBL/GenBank/DDBJ whole genome shotgun (WGS) entry which is preliminary data.</text>
</comment>
<keyword evidence="1" id="KW-1133">Transmembrane helix</keyword>
<reference evidence="2 3" key="1">
    <citation type="journal article" date="2015" name="Stand. Genomic Sci.">
        <title>Genomic Encyclopedia of Bacterial and Archaeal Type Strains, Phase III: the genomes of soil and plant-associated and newly described type strains.</title>
        <authorList>
            <person name="Whitman W.B."/>
            <person name="Woyke T."/>
            <person name="Klenk H.P."/>
            <person name="Zhou Y."/>
            <person name="Lilburn T.G."/>
            <person name="Beck B.J."/>
            <person name="De Vos P."/>
            <person name="Vandamme P."/>
            <person name="Eisen J.A."/>
            <person name="Garrity G."/>
            <person name="Hugenholtz P."/>
            <person name="Kyrpides N.C."/>
        </authorList>
    </citation>
    <scope>NUCLEOTIDE SEQUENCE [LARGE SCALE GENOMIC DNA]</scope>
    <source>
        <strain evidence="2 3">CGMCC 1.10136</strain>
    </source>
</reference>
<keyword evidence="3" id="KW-1185">Reference proteome</keyword>
<dbReference type="AlphaFoldDB" id="A0A562M3E5"/>
<sequence>MQSIGTHIIHWPHRALAWLMRARLPMFTALVVMLALAASLFYWQTEPSVRISGLLLQVLGIAAAAIGIRDTRRMFGKPSFLEQVRAWLKTMPGLKPRTVSASGSATLSMSASAKAHVWRGAGADPTLESRLSAAEANLDELYKRANAAESAFDAHVRASEQQLREEVGARKEADRQLHLKIEAASTDGLHLAAVGVVWLACGVVMSTVPNELLSLVR</sequence>
<keyword evidence="1" id="KW-0812">Transmembrane</keyword>
<dbReference type="Proteomes" id="UP000316471">
    <property type="component" value="Unassembled WGS sequence"/>
</dbReference>
<dbReference type="EMBL" id="VLKP01000001">
    <property type="protein sequence ID" value="TWI14456.1"/>
    <property type="molecule type" value="Genomic_DNA"/>
</dbReference>
<feature type="transmembrane region" description="Helical" evidence="1">
    <location>
        <begin position="49"/>
        <end position="68"/>
    </location>
</feature>
<evidence type="ECO:0000313" key="3">
    <source>
        <dbReference type="Proteomes" id="UP000316471"/>
    </source>
</evidence>
<protein>
    <submittedName>
        <fullName evidence="2">Uncharacterized protein</fullName>
    </submittedName>
</protein>
<organism evidence="2 3">
    <name type="scientific">Aerolutibacter ruishenii</name>
    <dbReference type="NCBI Taxonomy" id="686800"/>
    <lineage>
        <taxon>Bacteria</taxon>
        <taxon>Pseudomonadati</taxon>
        <taxon>Pseudomonadota</taxon>
        <taxon>Gammaproteobacteria</taxon>
        <taxon>Lysobacterales</taxon>
        <taxon>Lysobacteraceae</taxon>
        <taxon>Aerolutibacter</taxon>
    </lineage>
</organism>
<evidence type="ECO:0000256" key="1">
    <source>
        <dbReference type="SAM" id="Phobius"/>
    </source>
</evidence>
<dbReference type="OrthoDB" id="7107860at2"/>
<accession>A0A562M3E5</accession>
<name>A0A562M3E5_9GAMM</name>
<evidence type="ECO:0000313" key="2">
    <source>
        <dbReference type="EMBL" id="TWI14456.1"/>
    </source>
</evidence>